<protein>
    <recommendedName>
        <fullName evidence="5">XK-related protein</fullName>
    </recommendedName>
</protein>
<name>A0AAD4JRA7_9MUSC</name>
<evidence type="ECO:0008006" key="5">
    <source>
        <dbReference type="Google" id="ProtNLM"/>
    </source>
</evidence>
<dbReference type="Proteomes" id="UP001200034">
    <property type="component" value="Unassembled WGS sequence"/>
</dbReference>
<feature type="signal peptide" evidence="2">
    <location>
        <begin position="1"/>
        <end position="20"/>
    </location>
</feature>
<evidence type="ECO:0000256" key="1">
    <source>
        <dbReference type="SAM" id="Phobius"/>
    </source>
</evidence>
<evidence type="ECO:0000313" key="3">
    <source>
        <dbReference type="EMBL" id="KAH8355147.1"/>
    </source>
</evidence>
<feature type="transmembrane region" description="Helical" evidence="1">
    <location>
        <begin position="36"/>
        <end position="53"/>
    </location>
</feature>
<keyword evidence="1" id="KW-1133">Transmembrane helix</keyword>
<keyword evidence="4" id="KW-1185">Reference proteome</keyword>
<dbReference type="EMBL" id="JAJJHW010003889">
    <property type="protein sequence ID" value="KAH8355147.1"/>
    <property type="molecule type" value="Genomic_DNA"/>
</dbReference>
<proteinExistence type="predicted"/>
<keyword evidence="1" id="KW-0472">Membrane</keyword>
<feature type="transmembrane region" description="Helical" evidence="1">
    <location>
        <begin position="65"/>
        <end position="86"/>
    </location>
</feature>
<keyword evidence="1" id="KW-0812">Transmembrane</keyword>
<reference evidence="3" key="1">
    <citation type="journal article" date="2021" name="Mol. Ecol. Resour.">
        <title>Phylogenomic analyses of the genus Drosophila reveals genomic signals of climate adaptation.</title>
        <authorList>
            <person name="Li F."/>
            <person name="Rane R.V."/>
            <person name="Luria V."/>
            <person name="Xiong Z."/>
            <person name="Chen J."/>
            <person name="Li Z."/>
            <person name="Catullo R.A."/>
            <person name="Griffin P.C."/>
            <person name="Schiffer M."/>
            <person name="Pearce S."/>
            <person name="Lee S.F."/>
            <person name="McElroy K."/>
            <person name="Stocker A."/>
            <person name="Shirriffs J."/>
            <person name="Cockerell F."/>
            <person name="Coppin C."/>
            <person name="Sgro C.M."/>
            <person name="Karger A."/>
            <person name="Cain J.W."/>
            <person name="Weber J.A."/>
            <person name="Santpere G."/>
            <person name="Kirschner M.W."/>
            <person name="Hoffmann A.A."/>
            <person name="Oakeshott J.G."/>
            <person name="Zhang G."/>
        </authorList>
    </citation>
    <scope>NUCLEOTIDE SEQUENCE</scope>
    <source>
        <strain evidence="3">BGI-SZ-2011g</strain>
    </source>
</reference>
<evidence type="ECO:0000256" key="2">
    <source>
        <dbReference type="SAM" id="SignalP"/>
    </source>
</evidence>
<feature type="transmembrane region" description="Helical" evidence="1">
    <location>
        <begin position="92"/>
        <end position="110"/>
    </location>
</feature>
<sequence>MIELLHYLLVLVTAVVVNFSDKVPAIPYLSFGERDVSSGVYICSMWLLLVNLMMSQGKPMRYYQLLFHTVICQVGMGLSLVAWNYFCVTAALGFYSRLLIAAFVGCVAFYKWIRDLKALEEAAGDNRPRSSRRASGLQDRNEFLTREEFINSPMRVFRSIMRFREHKRYRKPPRLRTHPPVRPRFTIF</sequence>
<accession>A0AAD4JRA7</accession>
<feature type="chain" id="PRO_5042272094" description="XK-related protein" evidence="2">
    <location>
        <begin position="21"/>
        <end position="188"/>
    </location>
</feature>
<evidence type="ECO:0000313" key="4">
    <source>
        <dbReference type="Proteomes" id="UP001200034"/>
    </source>
</evidence>
<dbReference type="AlphaFoldDB" id="A0AAD4JRA7"/>
<comment type="caution">
    <text evidence="3">The sequence shown here is derived from an EMBL/GenBank/DDBJ whole genome shotgun (WGS) entry which is preliminary data.</text>
</comment>
<organism evidence="3 4">
    <name type="scientific">Drosophila rubida</name>
    <dbReference type="NCBI Taxonomy" id="30044"/>
    <lineage>
        <taxon>Eukaryota</taxon>
        <taxon>Metazoa</taxon>
        <taxon>Ecdysozoa</taxon>
        <taxon>Arthropoda</taxon>
        <taxon>Hexapoda</taxon>
        <taxon>Insecta</taxon>
        <taxon>Pterygota</taxon>
        <taxon>Neoptera</taxon>
        <taxon>Endopterygota</taxon>
        <taxon>Diptera</taxon>
        <taxon>Brachycera</taxon>
        <taxon>Muscomorpha</taxon>
        <taxon>Ephydroidea</taxon>
        <taxon>Drosophilidae</taxon>
        <taxon>Drosophila</taxon>
    </lineage>
</organism>
<gene>
    <name evidence="3" type="ORF">KR093_006707</name>
</gene>
<keyword evidence="2" id="KW-0732">Signal</keyword>